<accession>A0A5C5UY86</accession>
<sequence length="53" mass="5509">MAAAQAIVEAGPRRAGRLTPPGDAAMKHRLLLALFSALLLGAPIGCENKEKVL</sequence>
<comment type="caution">
    <text evidence="1">The sequence shown here is derived from an EMBL/GenBank/DDBJ whole genome shotgun (WGS) entry which is preliminary data.</text>
</comment>
<dbReference type="AlphaFoldDB" id="A0A5C5UY86"/>
<proteinExistence type="predicted"/>
<dbReference type="RefSeq" id="WP_197531663.1">
    <property type="nucleotide sequence ID" value="NZ_SIHJ01000004.1"/>
</dbReference>
<evidence type="ECO:0000313" key="2">
    <source>
        <dbReference type="Proteomes" id="UP000316714"/>
    </source>
</evidence>
<evidence type="ECO:0000313" key="1">
    <source>
        <dbReference type="EMBL" id="TWT31128.1"/>
    </source>
</evidence>
<gene>
    <name evidence="1" type="ORF">KOR34_45030</name>
</gene>
<keyword evidence="2" id="KW-1185">Reference proteome</keyword>
<protein>
    <submittedName>
        <fullName evidence="1">Uncharacterized protein</fullName>
    </submittedName>
</protein>
<reference evidence="1 2" key="1">
    <citation type="submission" date="2019-02" db="EMBL/GenBank/DDBJ databases">
        <title>Deep-cultivation of Planctomycetes and their phenomic and genomic characterization uncovers novel biology.</title>
        <authorList>
            <person name="Wiegand S."/>
            <person name="Jogler M."/>
            <person name="Boedeker C."/>
            <person name="Pinto D."/>
            <person name="Vollmers J."/>
            <person name="Rivas-Marin E."/>
            <person name="Kohn T."/>
            <person name="Peeters S.H."/>
            <person name="Heuer A."/>
            <person name="Rast P."/>
            <person name="Oberbeckmann S."/>
            <person name="Bunk B."/>
            <person name="Jeske O."/>
            <person name="Meyerdierks A."/>
            <person name="Storesund J.E."/>
            <person name="Kallscheuer N."/>
            <person name="Luecker S."/>
            <person name="Lage O.M."/>
            <person name="Pohl T."/>
            <person name="Merkel B.J."/>
            <person name="Hornburger P."/>
            <person name="Mueller R.-W."/>
            <person name="Bruemmer F."/>
            <person name="Labrenz M."/>
            <person name="Spormann A.M."/>
            <person name="Op Den Camp H."/>
            <person name="Overmann J."/>
            <person name="Amann R."/>
            <person name="Jetten M.S.M."/>
            <person name="Mascher T."/>
            <person name="Medema M.H."/>
            <person name="Devos D.P."/>
            <person name="Kaster A.-K."/>
            <person name="Ovreas L."/>
            <person name="Rohde M."/>
            <person name="Galperin M.Y."/>
            <person name="Jogler C."/>
        </authorList>
    </citation>
    <scope>NUCLEOTIDE SEQUENCE [LARGE SCALE GENOMIC DNA]</scope>
    <source>
        <strain evidence="1 2">KOR34</strain>
    </source>
</reference>
<name>A0A5C5UY86_9BACT</name>
<dbReference type="Proteomes" id="UP000316714">
    <property type="component" value="Unassembled WGS sequence"/>
</dbReference>
<dbReference type="EMBL" id="SIHJ01000004">
    <property type="protein sequence ID" value="TWT31128.1"/>
    <property type="molecule type" value="Genomic_DNA"/>
</dbReference>
<organism evidence="1 2">
    <name type="scientific">Posidoniimonas corsicana</name>
    <dbReference type="NCBI Taxonomy" id="1938618"/>
    <lineage>
        <taxon>Bacteria</taxon>
        <taxon>Pseudomonadati</taxon>
        <taxon>Planctomycetota</taxon>
        <taxon>Planctomycetia</taxon>
        <taxon>Pirellulales</taxon>
        <taxon>Lacipirellulaceae</taxon>
        <taxon>Posidoniimonas</taxon>
    </lineage>
</organism>